<keyword evidence="1 2" id="KW-0732">Signal</keyword>
<sequence length="251" mass="24785">MRFTISAALLAFAATAFAQTDGFDAMTAPLKDEEVSAGTTYSIKWQPTDAYDDSTVTLSLLGGDSPSTLLDLGAFAEGVDNSAGSYEWAVASSLGSAVTYGIKITLDSNAAIFQYSFPFHITSSGSAEISSSSSSSAAGYPTSGSYSSSAAATYPVITASSAPVSTAVVISTTSTSSSYSTFATVTASGSAGNSSATYSAGASASTTLSTANHTVSSSATSTPTVVTTNGAPRAAAGSLALIGLVAAVFAL</sequence>
<comment type="caution">
    <text evidence="4">The sequence shown here is derived from an EMBL/GenBank/DDBJ whole genome shotgun (WGS) entry which is preliminary data.</text>
</comment>
<evidence type="ECO:0000313" key="5">
    <source>
        <dbReference type="Proteomes" id="UP001465668"/>
    </source>
</evidence>
<dbReference type="Proteomes" id="UP001465668">
    <property type="component" value="Unassembled WGS sequence"/>
</dbReference>
<dbReference type="EMBL" id="JARVKM010000048">
    <property type="protein sequence ID" value="KAK9773695.1"/>
    <property type="molecule type" value="Genomic_DNA"/>
</dbReference>
<protein>
    <recommendedName>
        <fullName evidence="3">Yeast cell wall synthesis Kre9/Knh1-like N-terminal domain-containing protein</fullName>
    </recommendedName>
</protein>
<dbReference type="PANTHER" id="PTHR40633">
    <property type="entry name" value="MATRIX PROTEIN, PUTATIVE (AFU_ORTHOLOGUE AFUA_8G05410)-RELATED"/>
    <property type="match status" value="1"/>
</dbReference>
<reference evidence="4 5" key="1">
    <citation type="submission" date="2024-02" db="EMBL/GenBank/DDBJ databases">
        <title>First draft genome assembly of two strains of Seiridium cardinale.</title>
        <authorList>
            <person name="Emiliani G."/>
            <person name="Scali E."/>
        </authorList>
    </citation>
    <scope>NUCLEOTIDE SEQUENCE [LARGE SCALE GENOMIC DNA]</scope>
    <source>
        <strain evidence="4 5">BM-138-000479</strain>
    </source>
</reference>
<accession>A0ABR2XJ70</accession>
<feature type="domain" description="Yeast cell wall synthesis Kre9/Knh1-like N-terminal" evidence="3">
    <location>
        <begin position="29"/>
        <end position="121"/>
    </location>
</feature>
<keyword evidence="5" id="KW-1185">Reference proteome</keyword>
<dbReference type="InterPro" id="IPR052982">
    <property type="entry name" value="SRP1/TIP1-like"/>
</dbReference>
<name>A0ABR2XJ70_9PEZI</name>
<evidence type="ECO:0000256" key="1">
    <source>
        <dbReference type="ARBA" id="ARBA00022729"/>
    </source>
</evidence>
<organism evidence="4 5">
    <name type="scientific">Seiridium cardinale</name>
    <dbReference type="NCBI Taxonomy" id="138064"/>
    <lineage>
        <taxon>Eukaryota</taxon>
        <taxon>Fungi</taxon>
        <taxon>Dikarya</taxon>
        <taxon>Ascomycota</taxon>
        <taxon>Pezizomycotina</taxon>
        <taxon>Sordariomycetes</taxon>
        <taxon>Xylariomycetidae</taxon>
        <taxon>Amphisphaeriales</taxon>
        <taxon>Sporocadaceae</taxon>
        <taxon>Seiridium</taxon>
    </lineage>
</organism>
<dbReference type="Pfam" id="PF10342">
    <property type="entry name" value="Kre9_KNH"/>
    <property type="match status" value="1"/>
</dbReference>
<evidence type="ECO:0000259" key="3">
    <source>
        <dbReference type="Pfam" id="PF10342"/>
    </source>
</evidence>
<dbReference type="InterPro" id="IPR018466">
    <property type="entry name" value="Kre9/Knh1-like_N"/>
</dbReference>
<feature type="signal peptide" evidence="2">
    <location>
        <begin position="1"/>
        <end position="18"/>
    </location>
</feature>
<feature type="chain" id="PRO_5045085099" description="Yeast cell wall synthesis Kre9/Knh1-like N-terminal domain-containing protein" evidence="2">
    <location>
        <begin position="19"/>
        <end position="251"/>
    </location>
</feature>
<proteinExistence type="predicted"/>
<evidence type="ECO:0000313" key="4">
    <source>
        <dbReference type="EMBL" id="KAK9773695.1"/>
    </source>
</evidence>
<evidence type="ECO:0000256" key="2">
    <source>
        <dbReference type="SAM" id="SignalP"/>
    </source>
</evidence>
<gene>
    <name evidence="4" type="ORF">SCAR479_09641</name>
</gene>
<dbReference type="PANTHER" id="PTHR40633:SF1">
    <property type="entry name" value="GPI ANCHORED SERINE-THREONINE RICH PROTEIN (AFU_ORTHOLOGUE AFUA_1G03630)"/>
    <property type="match status" value="1"/>
</dbReference>